<sequence>MSALLRGVFITAAKRTPIGTFGGRLKDISAINLGVISSKAALEAASVPPELINSVTVGNVIQSSSIDGAYISRSIALMCDIPKEVPCLTVNRLCGSGFQAVVTGAQEICLRESEIVLAVGAENMSQAPFVARNIRFGVRFMSEPKLECMLWGALTDHYIKMPMGITAENLADKYNISREDADKFAYQSQMRWKKAHENGYFKDQIVPLTIKLKGKENIFDFDEHAKPKTTMEDLTKLSPVFKEGGIVTAGNASGISDGAASLILASEDAIEKHKLKPLARIVGYSVVGCDPTIMGIGPAPAIQKLCDQTDVKMEDVDLFEVNEAFAPQALAVEKALGLDPSKTNVNGGAIALGHPVGASGARITTNLVHELRRRGGKYAIGSACIGGGQGIALMLENVK</sequence>
<evidence type="ECO:0000256" key="4">
    <source>
        <dbReference type="ARBA" id="ARBA00023315"/>
    </source>
</evidence>
<dbReference type="InterPro" id="IPR020610">
    <property type="entry name" value="Thiolase_AS"/>
</dbReference>
<organism evidence="8 9">
    <name type="scientific">Limulus polyphemus</name>
    <name type="common">Atlantic horseshoe crab</name>
    <dbReference type="NCBI Taxonomy" id="6850"/>
    <lineage>
        <taxon>Eukaryota</taxon>
        <taxon>Metazoa</taxon>
        <taxon>Ecdysozoa</taxon>
        <taxon>Arthropoda</taxon>
        <taxon>Chelicerata</taxon>
        <taxon>Merostomata</taxon>
        <taxon>Xiphosura</taxon>
        <taxon>Limulidae</taxon>
        <taxon>Limulus</taxon>
    </lineage>
</organism>
<keyword evidence="4 5" id="KW-0012">Acyltransferase</keyword>
<reference evidence="9" key="1">
    <citation type="submission" date="2025-08" db="UniProtKB">
        <authorList>
            <consortium name="RefSeq"/>
        </authorList>
    </citation>
    <scope>IDENTIFICATION</scope>
    <source>
        <tissue evidence="9">Muscle</tissue>
    </source>
</reference>
<dbReference type="CDD" id="cd00751">
    <property type="entry name" value="thiolase"/>
    <property type="match status" value="1"/>
</dbReference>
<comment type="pathway">
    <text evidence="1">Lipid metabolism.</text>
</comment>
<name>A0ABM1BS77_LIMPO</name>
<accession>A0ABM1BS77</accession>
<dbReference type="PANTHER" id="PTHR18919:SF107">
    <property type="entry name" value="ACETYL-COA ACETYLTRANSFERASE, CYTOSOLIC"/>
    <property type="match status" value="1"/>
</dbReference>
<dbReference type="Pfam" id="PF00108">
    <property type="entry name" value="Thiolase_N"/>
    <property type="match status" value="1"/>
</dbReference>
<dbReference type="PROSITE" id="PS00737">
    <property type="entry name" value="THIOLASE_2"/>
    <property type="match status" value="1"/>
</dbReference>
<dbReference type="InterPro" id="IPR020616">
    <property type="entry name" value="Thiolase_N"/>
</dbReference>
<dbReference type="PROSITE" id="PS00099">
    <property type="entry name" value="THIOLASE_3"/>
    <property type="match status" value="1"/>
</dbReference>
<dbReference type="PANTHER" id="PTHR18919">
    <property type="entry name" value="ACETYL-COA C-ACYLTRANSFERASE"/>
    <property type="match status" value="1"/>
</dbReference>
<evidence type="ECO:0000313" key="9">
    <source>
        <dbReference type="RefSeq" id="XP_013787647.1"/>
    </source>
</evidence>
<dbReference type="RefSeq" id="XP_013787647.1">
    <property type="nucleotide sequence ID" value="XM_013932193.2"/>
</dbReference>
<protein>
    <submittedName>
        <fullName evidence="9">3-ketoacyl-CoA thiolase, mitochondrial-like</fullName>
    </submittedName>
</protein>
<dbReference type="Proteomes" id="UP000694941">
    <property type="component" value="Unplaced"/>
</dbReference>
<dbReference type="NCBIfam" id="TIGR01930">
    <property type="entry name" value="AcCoA-C-Actrans"/>
    <property type="match status" value="1"/>
</dbReference>
<dbReference type="Gene3D" id="3.40.47.10">
    <property type="match status" value="2"/>
</dbReference>
<evidence type="ECO:0000256" key="5">
    <source>
        <dbReference type="RuleBase" id="RU003557"/>
    </source>
</evidence>
<evidence type="ECO:0000259" key="7">
    <source>
        <dbReference type="Pfam" id="PF02803"/>
    </source>
</evidence>
<evidence type="ECO:0000256" key="3">
    <source>
        <dbReference type="ARBA" id="ARBA00022679"/>
    </source>
</evidence>
<evidence type="ECO:0000256" key="1">
    <source>
        <dbReference type="ARBA" id="ARBA00005189"/>
    </source>
</evidence>
<dbReference type="InterPro" id="IPR020615">
    <property type="entry name" value="Thiolase_acyl_enz_int_AS"/>
</dbReference>
<feature type="domain" description="Thiolase C-terminal" evidence="7">
    <location>
        <begin position="275"/>
        <end position="396"/>
    </location>
</feature>
<dbReference type="PROSITE" id="PS00098">
    <property type="entry name" value="THIOLASE_1"/>
    <property type="match status" value="1"/>
</dbReference>
<dbReference type="InterPro" id="IPR016039">
    <property type="entry name" value="Thiolase-like"/>
</dbReference>
<gene>
    <name evidence="9" type="primary">LOC106471585</name>
</gene>
<feature type="domain" description="Thiolase N-terminal" evidence="6">
    <location>
        <begin position="8"/>
        <end position="268"/>
    </location>
</feature>
<proteinExistence type="inferred from homology"/>
<dbReference type="InterPro" id="IPR020613">
    <property type="entry name" value="Thiolase_CS"/>
</dbReference>
<dbReference type="GeneID" id="106471585"/>
<dbReference type="InterPro" id="IPR020617">
    <property type="entry name" value="Thiolase_C"/>
</dbReference>
<dbReference type="InterPro" id="IPR002155">
    <property type="entry name" value="Thiolase"/>
</dbReference>
<evidence type="ECO:0000259" key="6">
    <source>
        <dbReference type="Pfam" id="PF00108"/>
    </source>
</evidence>
<evidence type="ECO:0000313" key="8">
    <source>
        <dbReference type="Proteomes" id="UP000694941"/>
    </source>
</evidence>
<dbReference type="PIRSF" id="PIRSF000429">
    <property type="entry name" value="Ac-CoA_Ac_transf"/>
    <property type="match status" value="1"/>
</dbReference>
<dbReference type="SUPFAM" id="SSF53901">
    <property type="entry name" value="Thiolase-like"/>
    <property type="match status" value="2"/>
</dbReference>
<dbReference type="Pfam" id="PF02803">
    <property type="entry name" value="Thiolase_C"/>
    <property type="match status" value="1"/>
</dbReference>
<keyword evidence="3 5" id="KW-0808">Transferase</keyword>
<keyword evidence="8" id="KW-1185">Reference proteome</keyword>
<evidence type="ECO:0000256" key="2">
    <source>
        <dbReference type="ARBA" id="ARBA00010982"/>
    </source>
</evidence>
<comment type="similarity">
    <text evidence="2 5">Belongs to the thiolase-like superfamily. Thiolase family.</text>
</comment>